<proteinExistence type="predicted"/>
<dbReference type="AlphaFoldDB" id="A0A449BLP2"/>
<accession>A0A449BLP2</accession>
<protein>
    <submittedName>
        <fullName evidence="1">Uncharacterized protein</fullName>
    </submittedName>
</protein>
<evidence type="ECO:0000313" key="1">
    <source>
        <dbReference type="EMBL" id="VEU83339.1"/>
    </source>
</evidence>
<organism evidence="1 2">
    <name type="scientific">Acholeplasma hippikon</name>
    <dbReference type="NCBI Taxonomy" id="264636"/>
    <lineage>
        <taxon>Bacteria</taxon>
        <taxon>Bacillati</taxon>
        <taxon>Mycoplasmatota</taxon>
        <taxon>Mollicutes</taxon>
        <taxon>Acholeplasmatales</taxon>
        <taxon>Acholeplasmataceae</taxon>
        <taxon>Acholeplasma</taxon>
    </lineage>
</organism>
<dbReference type="STRING" id="1408416.GCA_000702765_00578"/>
<dbReference type="Proteomes" id="UP000290909">
    <property type="component" value="Chromosome"/>
</dbReference>
<keyword evidence="2" id="KW-1185">Reference proteome</keyword>
<dbReference type="KEGG" id="ahk:NCTC10172_01415"/>
<reference evidence="1 2" key="1">
    <citation type="submission" date="2019-01" db="EMBL/GenBank/DDBJ databases">
        <authorList>
            <consortium name="Pathogen Informatics"/>
        </authorList>
    </citation>
    <scope>NUCLEOTIDE SEQUENCE [LARGE SCALE GENOMIC DNA]</scope>
    <source>
        <strain evidence="1 2">NCTC10172</strain>
    </source>
</reference>
<name>A0A449BLP2_9MOLU</name>
<gene>
    <name evidence="1" type="ORF">NCTC10172_01415</name>
</gene>
<evidence type="ECO:0000313" key="2">
    <source>
        <dbReference type="Proteomes" id="UP000290909"/>
    </source>
</evidence>
<dbReference type="EMBL" id="LR215050">
    <property type="protein sequence ID" value="VEU83339.1"/>
    <property type="molecule type" value="Genomic_DNA"/>
</dbReference>
<dbReference type="PROSITE" id="PS51257">
    <property type="entry name" value="PROKAR_LIPOPROTEIN"/>
    <property type="match status" value="1"/>
</dbReference>
<sequence>MKKLFLVVTTVLLFTLVGCSKEDTLKIGVDFYPMP</sequence>